<evidence type="ECO:0000313" key="6">
    <source>
        <dbReference type="EMBL" id="SET46879.1"/>
    </source>
</evidence>
<keyword evidence="7" id="KW-1185">Reference proteome</keyword>
<dbReference type="RefSeq" id="WP_091079268.1">
    <property type="nucleotide sequence ID" value="NZ_FOHX01000003.1"/>
</dbReference>
<feature type="region of interest" description="Disordered" evidence="4">
    <location>
        <begin position="68"/>
        <end position="96"/>
    </location>
</feature>
<dbReference type="PANTHER" id="PTHR44846">
    <property type="entry name" value="MANNOSYL-D-GLYCERATE TRANSPORT/METABOLISM SYSTEM REPRESSOR MNGR-RELATED"/>
    <property type="match status" value="1"/>
</dbReference>
<reference evidence="6 7" key="1">
    <citation type="submission" date="2016-10" db="EMBL/GenBank/DDBJ databases">
        <authorList>
            <person name="de Groot N.N."/>
        </authorList>
    </citation>
    <scope>NUCLEOTIDE SEQUENCE [LARGE SCALE GENOMIC DNA]</scope>
    <source>
        <strain evidence="6 7">CGMCC 4.5598</strain>
    </source>
</reference>
<dbReference type="Proteomes" id="UP000199361">
    <property type="component" value="Unassembled WGS sequence"/>
</dbReference>
<evidence type="ECO:0000256" key="2">
    <source>
        <dbReference type="ARBA" id="ARBA00023125"/>
    </source>
</evidence>
<keyword evidence="3" id="KW-0804">Transcription</keyword>
<evidence type="ECO:0000256" key="4">
    <source>
        <dbReference type="SAM" id="MobiDB-lite"/>
    </source>
</evidence>
<dbReference type="GO" id="GO:0003700">
    <property type="term" value="F:DNA-binding transcription factor activity"/>
    <property type="evidence" value="ECO:0007669"/>
    <property type="project" value="InterPro"/>
</dbReference>
<dbReference type="GO" id="GO:0003677">
    <property type="term" value="F:DNA binding"/>
    <property type="evidence" value="ECO:0007669"/>
    <property type="project" value="UniProtKB-KW"/>
</dbReference>
<accession>A0A1I0EPD4</accession>
<dbReference type="InterPro" id="IPR050679">
    <property type="entry name" value="Bact_HTH_transcr_reg"/>
</dbReference>
<dbReference type="Pfam" id="PF00392">
    <property type="entry name" value="GntR"/>
    <property type="match status" value="1"/>
</dbReference>
<dbReference type="SMART" id="SM00345">
    <property type="entry name" value="HTH_GNTR"/>
    <property type="match status" value="1"/>
</dbReference>
<dbReference type="GO" id="GO:0045892">
    <property type="term" value="P:negative regulation of DNA-templated transcription"/>
    <property type="evidence" value="ECO:0007669"/>
    <property type="project" value="TreeGrafter"/>
</dbReference>
<dbReference type="Gene3D" id="1.10.10.10">
    <property type="entry name" value="Winged helix-like DNA-binding domain superfamily/Winged helix DNA-binding domain"/>
    <property type="match status" value="1"/>
</dbReference>
<evidence type="ECO:0000256" key="3">
    <source>
        <dbReference type="ARBA" id="ARBA00023163"/>
    </source>
</evidence>
<proteinExistence type="predicted"/>
<protein>
    <submittedName>
        <fullName evidence="6">Regulatory protein, gntR family</fullName>
    </submittedName>
</protein>
<dbReference type="OrthoDB" id="4558810at2"/>
<dbReference type="InterPro" id="IPR036388">
    <property type="entry name" value="WH-like_DNA-bd_sf"/>
</dbReference>
<gene>
    <name evidence="6" type="ORF">SAMN05421811_103134</name>
</gene>
<dbReference type="AlphaFoldDB" id="A0A1I0EPD4"/>
<dbReference type="SUPFAM" id="SSF46785">
    <property type="entry name" value="Winged helix' DNA-binding domain"/>
    <property type="match status" value="1"/>
</dbReference>
<dbReference type="PROSITE" id="PS50949">
    <property type="entry name" value="HTH_GNTR"/>
    <property type="match status" value="1"/>
</dbReference>
<keyword evidence="1" id="KW-0805">Transcription regulation</keyword>
<dbReference type="PANTHER" id="PTHR44846:SF17">
    <property type="entry name" value="GNTR-FAMILY TRANSCRIPTIONAL REGULATOR"/>
    <property type="match status" value="1"/>
</dbReference>
<keyword evidence="2" id="KW-0238">DNA-binding</keyword>
<evidence type="ECO:0000256" key="1">
    <source>
        <dbReference type="ARBA" id="ARBA00023015"/>
    </source>
</evidence>
<evidence type="ECO:0000259" key="5">
    <source>
        <dbReference type="PROSITE" id="PS50949"/>
    </source>
</evidence>
<sequence length="140" mass="15592">MIDPDSGRPVYRQLADVIRGQIDRGELRPGQRLRTEPEYVDEYEIGRDSVRKAMALLRAEGLIVTTRQGSRVRPQPDMAEVSLSEDTQVRTRMPTQKERRVLGVAEGVPVFVVERPGAEPEVLAGDRTTLVVRGGGGREL</sequence>
<name>A0A1I0EPD4_9ACTN</name>
<dbReference type="CDD" id="cd07377">
    <property type="entry name" value="WHTH_GntR"/>
    <property type="match status" value="1"/>
</dbReference>
<feature type="domain" description="HTH gntR-type" evidence="5">
    <location>
        <begin position="8"/>
        <end position="75"/>
    </location>
</feature>
<dbReference type="EMBL" id="FOHX01000003">
    <property type="protein sequence ID" value="SET46879.1"/>
    <property type="molecule type" value="Genomic_DNA"/>
</dbReference>
<dbReference type="InterPro" id="IPR000524">
    <property type="entry name" value="Tscrpt_reg_HTH_GntR"/>
</dbReference>
<dbReference type="STRING" id="568860.SAMN05421811_103134"/>
<dbReference type="InterPro" id="IPR036390">
    <property type="entry name" value="WH_DNA-bd_sf"/>
</dbReference>
<organism evidence="6 7">
    <name type="scientific">Nonomuraea wenchangensis</name>
    <dbReference type="NCBI Taxonomy" id="568860"/>
    <lineage>
        <taxon>Bacteria</taxon>
        <taxon>Bacillati</taxon>
        <taxon>Actinomycetota</taxon>
        <taxon>Actinomycetes</taxon>
        <taxon>Streptosporangiales</taxon>
        <taxon>Streptosporangiaceae</taxon>
        <taxon>Nonomuraea</taxon>
    </lineage>
</organism>
<evidence type="ECO:0000313" key="7">
    <source>
        <dbReference type="Proteomes" id="UP000199361"/>
    </source>
</evidence>